<evidence type="ECO:0000313" key="1">
    <source>
        <dbReference type="EMBL" id="MBA2889549.1"/>
    </source>
</evidence>
<dbReference type="AlphaFoldDB" id="A0A7W0CEA6"/>
<comment type="caution">
    <text evidence="1">The sequence shown here is derived from an EMBL/GenBank/DDBJ whole genome shotgun (WGS) entry which is preliminary data.</text>
</comment>
<accession>A0A7W0CEA6</accession>
<keyword evidence="2" id="KW-1185">Reference proteome</keyword>
<name>A0A7W0CEA6_9ACTN</name>
<proteinExistence type="predicted"/>
<protein>
    <submittedName>
        <fullName evidence="1">Uncharacterized protein</fullName>
    </submittedName>
</protein>
<dbReference type="RefSeq" id="WP_181608331.1">
    <property type="nucleotide sequence ID" value="NZ_BAABAM010000001.1"/>
</dbReference>
<gene>
    <name evidence="1" type="ORF">HNR30_000884</name>
</gene>
<dbReference type="Proteomes" id="UP000530928">
    <property type="component" value="Unassembled WGS sequence"/>
</dbReference>
<evidence type="ECO:0000313" key="2">
    <source>
        <dbReference type="Proteomes" id="UP000530928"/>
    </source>
</evidence>
<sequence>MSPYLEGPDGLRVEPVQLKAGSLHLLMAQIREPGAQPGEVWYRITRRGMALGVPGYYQLHELEEIVNLADLHAPEEGTATGTA</sequence>
<organism evidence="1 2">
    <name type="scientific">Nonomuraea soli</name>
    <dbReference type="NCBI Taxonomy" id="1032476"/>
    <lineage>
        <taxon>Bacteria</taxon>
        <taxon>Bacillati</taxon>
        <taxon>Actinomycetota</taxon>
        <taxon>Actinomycetes</taxon>
        <taxon>Streptosporangiales</taxon>
        <taxon>Streptosporangiaceae</taxon>
        <taxon>Nonomuraea</taxon>
    </lineage>
</organism>
<reference evidence="1 2" key="1">
    <citation type="submission" date="2020-07" db="EMBL/GenBank/DDBJ databases">
        <title>Genomic Encyclopedia of Type Strains, Phase IV (KMG-IV): sequencing the most valuable type-strain genomes for metagenomic binning, comparative biology and taxonomic classification.</title>
        <authorList>
            <person name="Goeker M."/>
        </authorList>
    </citation>
    <scope>NUCLEOTIDE SEQUENCE [LARGE SCALE GENOMIC DNA]</scope>
    <source>
        <strain evidence="1 2">DSM 45533</strain>
    </source>
</reference>
<dbReference type="EMBL" id="JACDUR010000001">
    <property type="protein sequence ID" value="MBA2889549.1"/>
    <property type="molecule type" value="Genomic_DNA"/>
</dbReference>